<protein>
    <recommendedName>
        <fullName evidence="10">ATP synthase subunit d, mitochondrial</fullName>
    </recommendedName>
</protein>
<evidence type="ECO:0000256" key="3">
    <source>
        <dbReference type="ARBA" id="ARBA00022448"/>
    </source>
</evidence>
<keyword evidence="11" id="KW-0175">Coiled coil</keyword>
<dbReference type="AlphaFoldDB" id="A0A8J6LE00"/>
<gene>
    <name evidence="12" type="ORF">GEV33_005226</name>
</gene>
<evidence type="ECO:0000256" key="10">
    <source>
        <dbReference type="PIRNR" id="PIRNR005514"/>
    </source>
</evidence>
<dbReference type="EMBL" id="JABDTM020019250">
    <property type="protein sequence ID" value="KAH0817565.1"/>
    <property type="molecule type" value="Genomic_DNA"/>
</dbReference>
<sequence>MAAKRITQSAINWMALADRVPPHQRAQFQAFKSRSDKYLRSVLQYPEKAPEIKWANYKSVVPVPGMVDEFQKQYAALQIPYPPDTVSTQIDSQERELKVEIEKFKEESNQRIAELKKQLAHLTSLIPFDQMTMEDFRDAYPNDALDPINRPTFWPHNPEEQVDHVSKAAPSSGH</sequence>
<evidence type="ECO:0000313" key="12">
    <source>
        <dbReference type="EMBL" id="KAH0817565.1"/>
    </source>
</evidence>
<comment type="subcellular location">
    <subcellularLocation>
        <location evidence="1 10">Mitochondrion inner membrane</location>
    </subcellularLocation>
</comment>
<dbReference type="InterPro" id="IPR008689">
    <property type="entry name" value="ATP_synth_F0_dsu_mt"/>
</dbReference>
<dbReference type="GO" id="GO:0005743">
    <property type="term" value="C:mitochondrial inner membrane"/>
    <property type="evidence" value="ECO:0007669"/>
    <property type="project" value="UniProtKB-SubCell"/>
</dbReference>
<evidence type="ECO:0000256" key="8">
    <source>
        <dbReference type="ARBA" id="ARBA00023128"/>
    </source>
</evidence>
<keyword evidence="6 10" id="KW-0999">Mitochondrion inner membrane</keyword>
<dbReference type="PANTHER" id="PTHR12700">
    <property type="entry name" value="ATP SYNTHASE SUBUNIT D, MITOCHONDRIAL"/>
    <property type="match status" value="1"/>
</dbReference>
<dbReference type="InterPro" id="IPR036228">
    <property type="entry name" value="ATP_synth_F0_dsu_sf_mt"/>
</dbReference>
<keyword evidence="9 10" id="KW-0472">Membrane</keyword>
<evidence type="ECO:0000256" key="1">
    <source>
        <dbReference type="ARBA" id="ARBA00004273"/>
    </source>
</evidence>
<dbReference type="Gene3D" id="6.10.280.70">
    <property type="match status" value="1"/>
</dbReference>
<keyword evidence="5 10" id="KW-0375">Hydrogen ion transport</keyword>
<keyword evidence="7 10" id="KW-0406">Ion transport</keyword>
<feature type="coiled-coil region" evidence="11">
    <location>
        <begin position="90"/>
        <end position="125"/>
    </location>
</feature>
<dbReference type="GO" id="GO:0015078">
    <property type="term" value="F:proton transmembrane transporter activity"/>
    <property type="evidence" value="ECO:0007669"/>
    <property type="project" value="InterPro"/>
</dbReference>
<evidence type="ECO:0000256" key="6">
    <source>
        <dbReference type="ARBA" id="ARBA00022792"/>
    </source>
</evidence>
<evidence type="ECO:0000256" key="7">
    <source>
        <dbReference type="ARBA" id="ARBA00023065"/>
    </source>
</evidence>
<dbReference type="GO" id="GO:0015986">
    <property type="term" value="P:proton motive force-driven ATP synthesis"/>
    <property type="evidence" value="ECO:0007669"/>
    <property type="project" value="UniProtKB-UniRule"/>
</dbReference>
<dbReference type="Proteomes" id="UP000719412">
    <property type="component" value="Unassembled WGS sequence"/>
</dbReference>
<dbReference type="Pfam" id="PF05873">
    <property type="entry name" value="Mt_ATP-synt_D"/>
    <property type="match status" value="1"/>
</dbReference>
<reference evidence="12" key="1">
    <citation type="journal article" date="2020" name="J Insects Food Feed">
        <title>The yellow mealworm (Tenebrio molitor) genome: a resource for the emerging insects as food and feed industry.</title>
        <authorList>
            <person name="Eriksson T."/>
            <person name="Andere A."/>
            <person name="Kelstrup H."/>
            <person name="Emery V."/>
            <person name="Picard C."/>
        </authorList>
    </citation>
    <scope>NUCLEOTIDE SEQUENCE</scope>
    <source>
        <strain evidence="12">Stoneville</strain>
        <tissue evidence="12">Whole head</tissue>
    </source>
</reference>
<comment type="similarity">
    <text evidence="2 10">Belongs to the ATPase d subunit family.</text>
</comment>
<comment type="function">
    <text evidence="10">Mitochondrial membrane ATP synthase (F(1)F(0) ATP synthase or Complex V) produces ATP from ADP in the presence of a proton gradient across the membrane which is generated by electron transport complexes of the respiratory chain. F-type ATPases consist of two structural domains, F(1) - containing the extramembraneous catalytic core, and F(0) - containing the membrane proton channel, linked together by a central stalk and a peripheral stalk. During catalysis, ATP synthesis in the catalytic domain of F(1) is coupled via a rotary mechanism of the central stalk subunits to proton translocation.</text>
</comment>
<name>A0A8J6LE00_TENMO</name>
<keyword evidence="13" id="KW-1185">Reference proteome</keyword>
<evidence type="ECO:0000256" key="4">
    <source>
        <dbReference type="ARBA" id="ARBA00022547"/>
    </source>
</evidence>
<comment type="caution">
    <text evidence="12">The sequence shown here is derived from an EMBL/GenBank/DDBJ whole genome shotgun (WGS) entry which is preliminary data.</text>
</comment>
<accession>A0A8J6LE00</accession>
<evidence type="ECO:0000256" key="5">
    <source>
        <dbReference type="ARBA" id="ARBA00022781"/>
    </source>
</evidence>
<keyword evidence="8 10" id="KW-0496">Mitochondrion</keyword>
<evidence type="ECO:0000256" key="9">
    <source>
        <dbReference type="ARBA" id="ARBA00023136"/>
    </source>
</evidence>
<keyword evidence="4" id="KW-0138">CF(0)</keyword>
<evidence type="ECO:0000313" key="13">
    <source>
        <dbReference type="Proteomes" id="UP000719412"/>
    </source>
</evidence>
<dbReference type="SUPFAM" id="SSF161065">
    <property type="entry name" value="ATP synthase D chain-like"/>
    <property type="match status" value="1"/>
</dbReference>
<evidence type="ECO:0000256" key="11">
    <source>
        <dbReference type="SAM" id="Coils"/>
    </source>
</evidence>
<dbReference type="GO" id="GO:0045259">
    <property type="term" value="C:proton-transporting ATP synthase complex"/>
    <property type="evidence" value="ECO:0007669"/>
    <property type="project" value="UniProtKB-KW"/>
</dbReference>
<organism evidence="12 13">
    <name type="scientific">Tenebrio molitor</name>
    <name type="common">Yellow mealworm beetle</name>
    <dbReference type="NCBI Taxonomy" id="7067"/>
    <lineage>
        <taxon>Eukaryota</taxon>
        <taxon>Metazoa</taxon>
        <taxon>Ecdysozoa</taxon>
        <taxon>Arthropoda</taxon>
        <taxon>Hexapoda</taxon>
        <taxon>Insecta</taxon>
        <taxon>Pterygota</taxon>
        <taxon>Neoptera</taxon>
        <taxon>Endopterygota</taxon>
        <taxon>Coleoptera</taxon>
        <taxon>Polyphaga</taxon>
        <taxon>Cucujiformia</taxon>
        <taxon>Tenebrionidae</taxon>
        <taxon>Tenebrio</taxon>
    </lineage>
</organism>
<reference evidence="12" key="2">
    <citation type="submission" date="2021-08" db="EMBL/GenBank/DDBJ databases">
        <authorList>
            <person name="Eriksson T."/>
        </authorList>
    </citation>
    <scope>NUCLEOTIDE SEQUENCE</scope>
    <source>
        <strain evidence="12">Stoneville</strain>
        <tissue evidence="12">Whole head</tissue>
    </source>
</reference>
<dbReference type="PIRSF" id="PIRSF005514">
    <property type="entry name" value="ATPase_F0_D_mt"/>
    <property type="match status" value="1"/>
</dbReference>
<evidence type="ECO:0000256" key="2">
    <source>
        <dbReference type="ARBA" id="ARBA00006842"/>
    </source>
</evidence>
<proteinExistence type="inferred from homology"/>
<keyword evidence="3 10" id="KW-0813">Transport</keyword>